<keyword evidence="4" id="KW-1185">Reference proteome</keyword>
<dbReference type="EC" id="2.4.-.-" evidence="3"/>
<dbReference type="Gene3D" id="3.90.550.10">
    <property type="entry name" value="Spore Coat Polysaccharide Biosynthesis Protein SpsA, Chain A"/>
    <property type="match status" value="1"/>
</dbReference>
<evidence type="ECO:0000313" key="3">
    <source>
        <dbReference type="EMBL" id="CCB89112.1"/>
    </source>
</evidence>
<evidence type="ECO:0000313" key="4">
    <source>
        <dbReference type="Proteomes" id="UP000000496"/>
    </source>
</evidence>
<dbReference type="Pfam" id="PF00535">
    <property type="entry name" value="Glycos_transf_2"/>
    <property type="match status" value="1"/>
</dbReference>
<protein>
    <submittedName>
        <fullName evidence="3">Uncharacterized glycosyltransferase HI_0653</fullName>
        <ecNumber evidence="3">2.4.-.-</ecNumber>
    </submittedName>
</protein>
<dbReference type="RefSeq" id="WP_013943579.1">
    <property type="nucleotide sequence ID" value="NC_015713.1"/>
</dbReference>
<comment type="similarity">
    <text evidence="1">Belongs to the glycosyltransferase 2 family. WaaE/KdtX subfamily.</text>
</comment>
<dbReference type="EMBL" id="FR872582">
    <property type="protein sequence ID" value="CCB89112.1"/>
    <property type="molecule type" value="Genomic_DNA"/>
</dbReference>
<dbReference type="KEGG" id="sng:SNE_A12350"/>
<dbReference type="SUPFAM" id="SSF53448">
    <property type="entry name" value="Nucleotide-diphospho-sugar transferases"/>
    <property type="match status" value="1"/>
</dbReference>
<gene>
    <name evidence="3" type="ordered locus">SNE_A12350</name>
</gene>
<accession>F8L4Y5</accession>
<dbReference type="InterPro" id="IPR029044">
    <property type="entry name" value="Nucleotide-diphossugar_trans"/>
</dbReference>
<dbReference type="CDD" id="cd02511">
    <property type="entry name" value="Beta4Glucosyltransferase"/>
    <property type="match status" value="1"/>
</dbReference>
<dbReference type="eggNOG" id="COG0463">
    <property type="taxonomic scope" value="Bacteria"/>
</dbReference>
<dbReference type="PANTHER" id="PTHR43630">
    <property type="entry name" value="POLY-BETA-1,6-N-ACETYL-D-GLUCOSAMINE SYNTHASE"/>
    <property type="match status" value="1"/>
</dbReference>
<evidence type="ECO:0000259" key="2">
    <source>
        <dbReference type="Pfam" id="PF00535"/>
    </source>
</evidence>
<feature type="domain" description="Glycosyltransferase 2-like" evidence="2">
    <location>
        <begin position="4"/>
        <end position="132"/>
    </location>
</feature>
<keyword evidence="3" id="KW-0328">Glycosyltransferase</keyword>
<keyword evidence="3" id="KW-0808">Transferase</keyword>
<reference key="1">
    <citation type="journal article" date="2011" name="Mol. Biol. Evol.">
        <title>Unity in variety -- the pan-genome of the Chlamydiae.</title>
        <authorList>
            <person name="Collingro A."/>
            <person name="Tischler P."/>
            <person name="Weinmaier T."/>
            <person name="Penz T."/>
            <person name="Heinz E."/>
            <person name="Brunham R.C."/>
            <person name="Read T.D."/>
            <person name="Bavoil P.M."/>
            <person name="Sachse K."/>
            <person name="Kahane S."/>
            <person name="Friedman M.G."/>
            <person name="Rattei T."/>
            <person name="Myers G.S.A."/>
            <person name="Horn M."/>
        </authorList>
    </citation>
    <scope>NUCLEOTIDE SEQUENCE</scope>
    <source>
        <strain>Z</strain>
    </source>
</reference>
<dbReference type="STRING" id="331113.SNE_A12350"/>
<sequence>MISATILTKNSEETLSTCLKALEGFNEVIVLDTGSTDLTLDIAQTFSNVKVFEAPFEGFGPLHNLAAEHATSDWILSLDSDEVLSDELSKEILALNLKPDCVYSFPFHNYFNGKHIRGCGWFPDRHIRLYNKTATQFSDDYVHEKILTKGLKEVKLTHAVKHYSYRSISDFLKKMENYSSLYAQQNRQKKSSSLLKALLKSSYTFFKSYFLQKGFLDGREGFIISNYNAQTTFYKYLKLEELNLSDATLSTLSPRRKR</sequence>
<dbReference type="OrthoDB" id="9815923at2"/>
<name>F8L4Y5_SIMNZ</name>
<evidence type="ECO:0000256" key="1">
    <source>
        <dbReference type="ARBA" id="ARBA00038494"/>
    </source>
</evidence>
<dbReference type="AlphaFoldDB" id="F8L4Y5"/>
<dbReference type="HOGENOM" id="CLU_065962_1_0_0"/>
<dbReference type="PANTHER" id="PTHR43630:SF2">
    <property type="entry name" value="GLYCOSYLTRANSFERASE"/>
    <property type="match status" value="1"/>
</dbReference>
<dbReference type="GO" id="GO:0016757">
    <property type="term" value="F:glycosyltransferase activity"/>
    <property type="evidence" value="ECO:0007669"/>
    <property type="project" value="UniProtKB-KW"/>
</dbReference>
<organism evidence="3 4">
    <name type="scientific">Simkania negevensis (strain ATCC VR-1471 / DSM 27360 / Z)</name>
    <dbReference type="NCBI Taxonomy" id="331113"/>
    <lineage>
        <taxon>Bacteria</taxon>
        <taxon>Pseudomonadati</taxon>
        <taxon>Chlamydiota</taxon>
        <taxon>Chlamydiia</taxon>
        <taxon>Parachlamydiales</taxon>
        <taxon>Simkaniaceae</taxon>
        <taxon>Simkania</taxon>
    </lineage>
</organism>
<dbReference type="InterPro" id="IPR001173">
    <property type="entry name" value="Glyco_trans_2-like"/>
</dbReference>
<dbReference type="Proteomes" id="UP000000496">
    <property type="component" value="Chromosome gsn.131"/>
</dbReference>
<proteinExistence type="inferred from homology"/>
<reference evidence="3 4" key="2">
    <citation type="journal article" date="2011" name="Mol. Biol. Evol.">
        <title>Unity in variety--the pan-genome of the Chlamydiae.</title>
        <authorList>
            <person name="Collingro A."/>
            <person name="Tischler P."/>
            <person name="Weinmaier T."/>
            <person name="Penz T."/>
            <person name="Heinz E."/>
            <person name="Brunham R.C."/>
            <person name="Read T.D."/>
            <person name="Bavoil P.M."/>
            <person name="Sachse K."/>
            <person name="Kahane S."/>
            <person name="Friedman M.G."/>
            <person name="Rattei T."/>
            <person name="Myers G.S."/>
            <person name="Horn M."/>
        </authorList>
    </citation>
    <scope>NUCLEOTIDE SEQUENCE [LARGE SCALE GENOMIC DNA]</scope>
    <source>
        <strain evidence="4">ATCC VR-1471 / Z</strain>
    </source>
</reference>